<evidence type="ECO:0000256" key="2">
    <source>
        <dbReference type="ARBA" id="ARBA00008520"/>
    </source>
</evidence>
<dbReference type="AlphaFoldDB" id="A0A4V0NEY6"/>
<dbReference type="Proteomes" id="UP000295781">
    <property type="component" value="Chromosome"/>
</dbReference>
<reference evidence="3 4" key="1">
    <citation type="submission" date="2015-09" db="EMBL/GenBank/DDBJ databases">
        <title>Sorangium comparison.</title>
        <authorList>
            <person name="Zaburannyi N."/>
            <person name="Bunk B."/>
            <person name="Overmann J."/>
            <person name="Mueller R."/>
        </authorList>
    </citation>
    <scope>NUCLEOTIDE SEQUENCE [LARGE SCALE GENOMIC DNA]</scope>
    <source>
        <strain evidence="3 4">So ceGT47</strain>
    </source>
</reference>
<gene>
    <name evidence="3" type="ORF">SOCEGT47_084000</name>
</gene>
<dbReference type="SUPFAM" id="SSF53850">
    <property type="entry name" value="Periplasmic binding protein-like II"/>
    <property type="match status" value="1"/>
</dbReference>
<dbReference type="CDD" id="cd14748">
    <property type="entry name" value="PBP2_UgpB"/>
    <property type="match status" value="1"/>
</dbReference>
<dbReference type="EMBL" id="CP012670">
    <property type="protein sequence ID" value="AUX27802.1"/>
    <property type="molecule type" value="Genomic_DNA"/>
</dbReference>
<dbReference type="InterPro" id="IPR006059">
    <property type="entry name" value="SBP"/>
</dbReference>
<dbReference type="PANTHER" id="PTHR43649:SF30">
    <property type="entry name" value="ABC TRANSPORTER SUBSTRATE-BINDING PROTEIN"/>
    <property type="match status" value="1"/>
</dbReference>
<dbReference type="OrthoDB" id="9811951at2"/>
<name>A0A4V0NEY6_SORCE</name>
<dbReference type="Gene3D" id="3.40.190.10">
    <property type="entry name" value="Periplasmic binding protein-like II"/>
    <property type="match status" value="2"/>
</dbReference>
<evidence type="ECO:0000256" key="1">
    <source>
        <dbReference type="ARBA" id="ARBA00004418"/>
    </source>
</evidence>
<dbReference type="PANTHER" id="PTHR43649">
    <property type="entry name" value="ARABINOSE-BINDING PROTEIN-RELATED"/>
    <property type="match status" value="1"/>
</dbReference>
<protein>
    <submittedName>
        <fullName evidence="3">ABC transporter substrate-binding protein</fullName>
    </submittedName>
</protein>
<dbReference type="Pfam" id="PF13416">
    <property type="entry name" value="SBP_bac_8"/>
    <property type="match status" value="1"/>
</dbReference>
<organism evidence="3 4">
    <name type="scientific">Sorangium cellulosum</name>
    <name type="common">Polyangium cellulosum</name>
    <dbReference type="NCBI Taxonomy" id="56"/>
    <lineage>
        <taxon>Bacteria</taxon>
        <taxon>Pseudomonadati</taxon>
        <taxon>Myxococcota</taxon>
        <taxon>Polyangia</taxon>
        <taxon>Polyangiales</taxon>
        <taxon>Polyangiaceae</taxon>
        <taxon>Sorangium</taxon>
    </lineage>
</organism>
<dbReference type="PROSITE" id="PS51318">
    <property type="entry name" value="TAT"/>
    <property type="match status" value="1"/>
</dbReference>
<proteinExistence type="inferred from homology"/>
<comment type="subcellular location">
    <subcellularLocation>
        <location evidence="1">Periplasm</location>
    </subcellularLocation>
</comment>
<dbReference type="GO" id="GO:0042597">
    <property type="term" value="C:periplasmic space"/>
    <property type="evidence" value="ECO:0007669"/>
    <property type="project" value="UniProtKB-SubCell"/>
</dbReference>
<sequence>MSGRGRGAARPGASARCSRRDALRALAASIAAAAAGAPGCARRSPDGRLAASLWFAYGGKNREVLLSLVDRFHREQGRYRIEAVYQGDYFEALAKLRTALAARAAPALTHVVGEVVPYLAEAGALEPLSRFLDAGPGGDLDVVEALGQAGTFVGGGERPLVCLPFNRSTPIAYYNRDVFRELGLSPPSTWDELRGVASRLVVRDGGATRRWGFECPIDWWFWAALVGQAGGEILSPDGAPAFGGEAGVRALRFWQALVHEDRTMKPPPGRDYNAWQVTNTDFLAGRVAMIWTSTAFLRYLEENAAQAGAGRFEVGAAPLPRDVRASVPTGGTMFVMPRGAAPAAQEAAFAFLRWMMQPEQANAWATRTGYMPVSRRGLEALTRGGYYAAHPNDRVAVDQLAHAAPWPWSPDLFRVQREAVQPRLEEAVLAPRDAAETLSEAVRAARER</sequence>
<accession>A0A4V0NEY6</accession>
<evidence type="ECO:0000313" key="3">
    <source>
        <dbReference type="EMBL" id="AUX27802.1"/>
    </source>
</evidence>
<dbReference type="RefSeq" id="WP_129356271.1">
    <property type="nucleotide sequence ID" value="NZ_CP012670.1"/>
</dbReference>
<dbReference type="InterPro" id="IPR006311">
    <property type="entry name" value="TAT_signal"/>
</dbReference>
<evidence type="ECO:0000313" key="4">
    <source>
        <dbReference type="Proteomes" id="UP000295781"/>
    </source>
</evidence>
<comment type="similarity">
    <text evidence="2">Belongs to the bacterial solute-binding protein 1 family.</text>
</comment>
<dbReference type="InterPro" id="IPR050490">
    <property type="entry name" value="Bact_solute-bd_prot1"/>
</dbReference>